<evidence type="ECO:0000256" key="2">
    <source>
        <dbReference type="ARBA" id="ARBA00022692"/>
    </source>
</evidence>
<proteinExistence type="predicted"/>
<dbReference type="AlphaFoldDB" id="A0A9W8Q0U5"/>
<keyword evidence="4 6" id="KW-0472">Membrane</keyword>
<dbReference type="InterPro" id="IPR051694">
    <property type="entry name" value="Immunoregulatory_rcpt-like"/>
</dbReference>
<evidence type="ECO:0000256" key="5">
    <source>
        <dbReference type="SAM" id="MobiDB-lite"/>
    </source>
</evidence>
<evidence type="ECO:0000256" key="7">
    <source>
        <dbReference type="SAM" id="SignalP"/>
    </source>
</evidence>
<evidence type="ECO:0000256" key="4">
    <source>
        <dbReference type="ARBA" id="ARBA00023136"/>
    </source>
</evidence>
<protein>
    <recommendedName>
        <fullName evidence="10">Mid2 domain-containing protein</fullName>
    </recommendedName>
</protein>
<feature type="chain" id="PRO_5040844451" description="Mid2 domain-containing protein" evidence="7">
    <location>
        <begin position="21"/>
        <end position="262"/>
    </location>
</feature>
<dbReference type="EMBL" id="JAPDHF010000002">
    <property type="protein sequence ID" value="KAJ4022670.1"/>
    <property type="molecule type" value="Genomic_DNA"/>
</dbReference>
<evidence type="ECO:0008006" key="10">
    <source>
        <dbReference type="Google" id="ProtNLM"/>
    </source>
</evidence>
<evidence type="ECO:0000256" key="1">
    <source>
        <dbReference type="ARBA" id="ARBA00004167"/>
    </source>
</evidence>
<dbReference type="Proteomes" id="UP001152130">
    <property type="component" value="Unassembled WGS sequence"/>
</dbReference>
<reference evidence="8" key="1">
    <citation type="submission" date="2022-10" db="EMBL/GenBank/DDBJ databases">
        <title>Fusarium specimens isolated from Avocado Roots.</title>
        <authorList>
            <person name="Stajich J."/>
            <person name="Roper C."/>
            <person name="Heimlech-Rivalta G."/>
        </authorList>
    </citation>
    <scope>NUCLEOTIDE SEQUENCE</scope>
    <source>
        <strain evidence="8">CF00143</strain>
    </source>
</reference>
<keyword evidence="7" id="KW-0732">Signal</keyword>
<feature type="signal peptide" evidence="7">
    <location>
        <begin position="1"/>
        <end position="20"/>
    </location>
</feature>
<evidence type="ECO:0000256" key="6">
    <source>
        <dbReference type="SAM" id="Phobius"/>
    </source>
</evidence>
<dbReference type="PROSITE" id="PS51257">
    <property type="entry name" value="PROKAR_LIPOPROTEIN"/>
    <property type="match status" value="1"/>
</dbReference>
<comment type="subcellular location">
    <subcellularLocation>
        <location evidence="1">Membrane</location>
        <topology evidence="1">Single-pass membrane protein</topology>
    </subcellularLocation>
</comment>
<dbReference type="PANTHER" id="PTHR15549:SF30">
    <property type="entry name" value="MID2 DOMAIN-CONTAINING PROTEIN"/>
    <property type="match status" value="1"/>
</dbReference>
<feature type="region of interest" description="Disordered" evidence="5">
    <location>
        <begin position="158"/>
        <end position="179"/>
    </location>
</feature>
<organism evidence="8 9">
    <name type="scientific">Fusarium irregulare</name>
    <dbReference type="NCBI Taxonomy" id="2494466"/>
    <lineage>
        <taxon>Eukaryota</taxon>
        <taxon>Fungi</taxon>
        <taxon>Dikarya</taxon>
        <taxon>Ascomycota</taxon>
        <taxon>Pezizomycotina</taxon>
        <taxon>Sordariomycetes</taxon>
        <taxon>Hypocreomycetidae</taxon>
        <taxon>Hypocreales</taxon>
        <taxon>Nectriaceae</taxon>
        <taxon>Fusarium</taxon>
        <taxon>Fusarium incarnatum-equiseti species complex</taxon>
    </lineage>
</organism>
<feature type="transmembrane region" description="Helical" evidence="6">
    <location>
        <begin position="183"/>
        <end position="207"/>
    </location>
</feature>
<dbReference type="GO" id="GO:0071944">
    <property type="term" value="C:cell periphery"/>
    <property type="evidence" value="ECO:0007669"/>
    <property type="project" value="UniProtKB-ARBA"/>
</dbReference>
<accession>A0A9W8Q0U5</accession>
<keyword evidence="9" id="KW-1185">Reference proteome</keyword>
<dbReference type="GO" id="GO:0016020">
    <property type="term" value="C:membrane"/>
    <property type="evidence" value="ECO:0007669"/>
    <property type="project" value="UniProtKB-SubCell"/>
</dbReference>
<gene>
    <name evidence="8" type="ORF">NW766_001716</name>
</gene>
<evidence type="ECO:0000256" key="3">
    <source>
        <dbReference type="ARBA" id="ARBA00022989"/>
    </source>
</evidence>
<dbReference type="OrthoDB" id="5082685at2759"/>
<comment type="caution">
    <text evidence="8">The sequence shown here is derived from an EMBL/GenBank/DDBJ whole genome shotgun (WGS) entry which is preliminary data.</text>
</comment>
<keyword evidence="3 6" id="KW-1133">Transmembrane helix</keyword>
<sequence>MYFNAKLVLILSLFTSWSSCFVKFIQPPERDPDEGADQDMLKNKRYTEGDEIPIIWDTNIEVVDLYLWQVLGGGRKTKALMERRRSNDDSWNAQYDISNATENKEDCIYWFSINVSKSDDILAESKFVNVSAPRAEETKATTTSIVLVTVTKKATASATYASPSGEASSIPESSSTSGLSRGGIAGVAVGGTIGGILILGSIGWMIWRRQARGKNGATPAELPGNYSQDQSYSERPKSELPAEPVVFLPEGPRGPPRVYEAP</sequence>
<keyword evidence="2 6" id="KW-0812">Transmembrane</keyword>
<evidence type="ECO:0000313" key="8">
    <source>
        <dbReference type="EMBL" id="KAJ4022670.1"/>
    </source>
</evidence>
<evidence type="ECO:0000313" key="9">
    <source>
        <dbReference type="Proteomes" id="UP001152130"/>
    </source>
</evidence>
<feature type="region of interest" description="Disordered" evidence="5">
    <location>
        <begin position="215"/>
        <end position="262"/>
    </location>
</feature>
<name>A0A9W8Q0U5_9HYPO</name>
<dbReference type="PANTHER" id="PTHR15549">
    <property type="entry name" value="PAIRED IMMUNOGLOBULIN-LIKE TYPE 2 RECEPTOR"/>
    <property type="match status" value="1"/>
</dbReference>